<keyword evidence="2" id="KW-1133">Transmembrane helix</keyword>
<evidence type="ECO:0000313" key="3">
    <source>
        <dbReference type="EMBL" id="KAH0568464.1"/>
    </source>
</evidence>
<evidence type="ECO:0000256" key="2">
    <source>
        <dbReference type="SAM" id="Phobius"/>
    </source>
</evidence>
<feature type="transmembrane region" description="Helical" evidence="2">
    <location>
        <begin position="128"/>
        <end position="145"/>
    </location>
</feature>
<organism evidence="3 4">
    <name type="scientific">Cotesia glomerata</name>
    <name type="common">Lepidopteran parasitic wasp</name>
    <name type="synonym">Apanteles glomeratus</name>
    <dbReference type="NCBI Taxonomy" id="32391"/>
    <lineage>
        <taxon>Eukaryota</taxon>
        <taxon>Metazoa</taxon>
        <taxon>Ecdysozoa</taxon>
        <taxon>Arthropoda</taxon>
        <taxon>Hexapoda</taxon>
        <taxon>Insecta</taxon>
        <taxon>Pterygota</taxon>
        <taxon>Neoptera</taxon>
        <taxon>Endopterygota</taxon>
        <taxon>Hymenoptera</taxon>
        <taxon>Apocrita</taxon>
        <taxon>Ichneumonoidea</taxon>
        <taxon>Braconidae</taxon>
        <taxon>Microgastrinae</taxon>
        <taxon>Cotesia</taxon>
    </lineage>
</organism>
<sequence>MKKSNEVKDKKRKNSLWADEGSEVMWKGKMRSHRDWRLSKVTESTVIEPNRGIEGRRTEHKQHQTRVARGARATLKGVVENFTPLHPLGSVVFVVLGLETATESPHDRYHIIHLSLPQSPRSKSRRRYLALCTAYPALTLINALQTLPGRLIVLGKKANLPPLQLYVYFSGHTCCETMLIAYLSIIINKNQGPINTHSSTSTAVRVSYARSRESPPALGPPALRHNATGPQARSELTRGPGPSQPEIAVPDRGIKPREKLSKGDEARAVTLVAVNYCALGRSAFSLHILVDPRALSFFYFF</sequence>
<feature type="transmembrane region" description="Helical" evidence="2">
    <location>
        <begin position="165"/>
        <end position="187"/>
    </location>
</feature>
<evidence type="ECO:0000313" key="4">
    <source>
        <dbReference type="Proteomes" id="UP000826195"/>
    </source>
</evidence>
<dbReference type="Proteomes" id="UP000826195">
    <property type="component" value="Unassembled WGS sequence"/>
</dbReference>
<keyword evidence="4" id="KW-1185">Reference proteome</keyword>
<accession>A0AAV7JAC4</accession>
<keyword evidence="2" id="KW-0812">Transmembrane</keyword>
<protein>
    <submittedName>
        <fullName evidence="3">Uncharacterized protein</fullName>
    </submittedName>
</protein>
<proteinExistence type="predicted"/>
<name>A0AAV7JAC4_COTGL</name>
<comment type="caution">
    <text evidence="3">The sequence shown here is derived from an EMBL/GenBank/DDBJ whole genome shotgun (WGS) entry which is preliminary data.</text>
</comment>
<dbReference type="AlphaFoldDB" id="A0AAV7JAC4"/>
<evidence type="ECO:0000256" key="1">
    <source>
        <dbReference type="SAM" id="MobiDB-lite"/>
    </source>
</evidence>
<dbReference type="EMBL" id="JAHXZJ010000001">
    <property type="protein sequence ID" value="KAH0568464.1"/>
    <property type="molecule type" value="Genomic_DNA"/>
</dbReference>
<keyword evidence="2" id="KW-0472">Membrane</keyword>
<feature type="compositionally biased region" description="Basic and acidic residues" evidence="1">
    <location>
        <begin position="252"/>
        <end position="261"/>
    </location>
</feature>
<reference evidence="3 4" key="1">
    <citation type="journal article" date="2021" name="J. Hered.">
        <title>A chromosome-level genome assembly of the parasitoid wasp, Cotesia glomerata (Hymenoptera: Braconidae).</title>
        <authorList>
            <person name="Pinto B.J."/>
            <person name="Weis J.J."/>
            <person name="Gamble T."/>
            <person name="Ode P.J."/>
            <person name="Paul R."/>
            <person name="Zaspel J.M."/>
        </authorList>
    </citation>
    <scope>NUCLEOTIDE SEQUENCE [LARGE SCALE GENOMIC DNA]</scope>
    <source>
        <strain evidence="3">CgM1</strain>
    </source>
</reference>
<feature type="region of interest" description="Disordered" evidence="1">
    <location>
        <begin position="210"/>
        <end position="261"/>
    </location>
</feature>
<gene>
    <name evidence="3" type="ORF">KQX54_020994</name>
</gene>